<feature type="compositionally biased region" description="Polar residues" evidence="1">
    <location>
        <begin position="108"/>
        <end position="117"/>
    </location>
</feature>
<organism evidence="2 3">
    <name type="scientific">Caerostris darwini</name>
    <dbReference type="NCBI Taxonomy" id="1538125"/>
    <lineage>
        <taxon>Eukaryota</taxon>
        <taxon>Metazoa</taxon>
        <taxon>Ecdysozoa</taxon>
        <taxon>Arthropoda</taxon>
        <taxon>Chelicerata</taxon>
        <taxon>Arachnida</taxon>
        <taxon>Araneae</taxon>
        <taxon>Araneomorphae</taxon>
        <taxon>Entelegynae</taxon>
        <taxon>Araneoidea</taxon>
        <taxon>Araneidae</taxon>
        <taxon>Caerostris</taxon>
    </lineage>
</organism>
<proteinExistence type="predicted"/>
<feature type="compositionally biased region" description="Basic and acidic residues" evidence="1">
    <location>
        <begin position="27"/>
        <end position="41"/>
    </location>
</feature>
<dbReference type="Proteomes" id="UP001054837">
    <property type="component" value="Unassembled WGS sequence"/>
</dbReference>
<feature type="compositionally biased region" description="Basic and acidic residues" evidence="1">
    <location>
        <begin position="71"/>
        <end position="83"/>
    </location>
</feature>
<keyword evidence="3" id="KW-1185">Reference proteome</keyword>
<feature type="region of interest" description="Disordered" evidence="1">
    <location>
        <begin position="1"/>
        <end position="117"/>
    </location>
</feature>
<evidence type="ECO:0000256" key="1">
    <source>
        <dbReference type="SAM" id="MobiDB-lite"/>
    </source>
</evidence>
<evidence type="ECO:0000313" key="2">
    <source>
        <dbReference type="EMBL" id="GIY09964.1"/>
    </source>
</evidence>
<feature type="compositionally biased region" description="Basic and acidic residues" evidence="1">
    <location>
        <begin position="93"/>
        <end position="106"/>
    </location>
</feature>
<name>A0AAV4QKX0_9ARAC</name>
<gene>
    <name evidence="2" type="ORF">CDAR_448451</name>
</gene>
<dbReference type="EMBL" id="BPLQ01004695">
    <property type="protein sequence ID" value="GIY09964.1"/>
    <property type="molecule type" value="Genomic_DNA"/>
</dbReference>
<sequence>MKRRRQGGESFAARLDAMPLDSSQSSDNKEIRLFSQREDNAAHPPPKTPFHVRERGPLTTATGHTQKAALQRKEIRKTPDPKFQELNSTQKTGEMDLGKWDKEIKQRTAGNKGNNKR</sequence>
<dbReference type="AlphaFoldDB" id="A0AAV4QKX0"/>
<protein>
    <submittedName>
        <fullName evidence="2">Uncharacterized protein</fullName>
    </submittedName>
</protein>
<reference evidence="2 3" key="1">
    <citation type="submission" date="2021-06" db="EMBL/GenBank/DDBJ databases">
        <title>Caerostris darwini draft genome.</title>
        <authorList>
            <person name="Kono N."/>
            <person name="Arakawa K."/>
        </authorList>
    </citation>
    <scope>NUCLEOTIDE SEQUENCE [LARGE SCALE GENOMIC DNA]</scope>
</reference>
<accession>A0AAV4QKX0</accession>
<comment type="caution">
    <text evidence="2">The sequence shown here is derived from an EMBL/GenBank/DDBJ whole genome shotgun (WGS) entry which is preliminary data.</text>
</comment>
<evidence type="ECO:0000313" key="3">
    <source>
        <dbReference type="Proteomes" id="UP001054837"/>
    </source>
</evidence>